<accession>A0A6G0Y142</accession>
<dbReference type="InterPro" id="IPR004875">
    <property type="entry name" value="DDE_SF_endonuclease_dom"/>
</dbReference>
<evidence type="ECO:0000313" key="4">
    <source>
        <dbReference type="EMBL" id="KAF0747075.1"/>
    </source>
</evidence>
<evidence type="ECO:0000259" key="2">
    <source>
        <dbReference type="Pfam" id="PF03184"/>
    </source>
</evidence>
<feature type="region of interest" description="Disordered" evidence="1">
    <location>
        <begin position="466"/>
        <end position="498"/>
    </location>
</feature>
<dbReference type="Proteomes" id="UP000478052">
    <property type="component" value="Unassembled WGS sequence"/>
</dbReference>
<dbReference type="GO" id="GO:0003677">
    <property type="term" value="F:DNA binding"/>
    <property type="evidence" value="ECO:0007669"/>
    <property type="project" value="InterPro"/>
</dbReference>
<feature type="domain" description="DDE-1" evidence="2">
    <location>
        <begin position="229"/>
        <end position="353"/>
    </location>
</feature>
<sequence>IVTMVRNYKRKTNFGATPQHIYDKAVKEVIDGIMTLRAAAKKYNVNVMTLQRYKTKITDPNIKVPASIGWPKHTVFTQNQETELVLYTKQSSRIYFGLSGTDLRSLAFQFGKANNVKMPDNWYNNCSAGEDWLYCFLKRNKDLSLRTPQATSLSRATSFNKHNVKSFFENLCKLYDRFKFEPHNIYNVDETGVTTVHRPSKILAVKGTKQVGAITSGERGTLVTVALAVSAIGNTVPPMFLFPRKKMKPWFLTNSPVGSIGNANSSGWMTGDDFLIFIKHFCKNVKPSIDQPILLLLDNHESHLNIEVLKFCKLNGVVLLSFPPHCSHKLQPLDRSVFRSFKTAIHKFSDSWMRNNHGRPMSIYDIPFIVKQALPMAATMSNIQSGFKVSGIWPYNPDIFTDEEFLPSYITDRPQETNNLNTITADETNQNNINELPIQSPSTSQVQTMHTHQTYDNYVSPEQIRPFPKAGVRTTNSKIQRRKRKSTILTDTPEKEKI</sequence>
<name>A0A6G0Y142_APHCR</name>
<dbReference type="Gene3D" id="3.30.420.10">
    <property type="entry name" value="Ribonuclease H-like superfamily/Ribonuclease H"/>
    <property type="match status" value="1"/>
</dbReference>
<dbReference type="InterPro" id="IPR036397">
    <property type="entry name" value="RNaseH_sf"/>
</dbReference>
<dbReference type="AlphaFoldDB" id="A0A6G0Y142"/>
<keyword evidence="5" id="KW-1185">Reference proteome</keyword>
<comment type="caution">
    <text evidence="4">The sequence shown here is derived from an EMBL/GenBank/DDBJ whole genome shotgun (WGS) entry which is preliminary data.</text>
</comment>
<evidence type="ECO:0000313" key="5">
    <source>
        <dbReference type="Proteomes" id="UP000478052"/>
    </source>
</evidence>
<evidence type="ECO:0000256" key="1">
    <source>
        <dbReference type="SAM" id="MobiDB-lite"/>
    </source>
</evidence>
<dbReference type="InterPro" id="IPR050863">
    <property type="entry name" value="CenT-Element_Derived"/>
</dbReference>
<dbReference type="Pfam" id="PF05225">
    <property type="entry name" value="HTH_psq"/>
    <property type="match status" value="1"/>
</dbReference>
<dbReference type="PANTHER" id="PTHR19303:SF71">
    <property type="entry name" value="ZINC FINGER PHD-TYPE DOMAIN-CONTAINING PROTEIN"/>
    <property type="match status" value="1"/>
</dbReference>
<reference evidence="4 5" key="1">
    <citation type="submission" date="2019-08" db="EMBL/GenBank/DDBJ databases">
        <title>Whole genome of Aphis craccivora.</title>
        <authorList>
            <person name="Voronova N.V."/>
            <person name="Shulinski R.S."/>
            <person name="Bandarenka Y.V."/>
            <person name="Zhorov D.G."/>
            <person name="Warner D."/>
        </authorList>
    </citation>
    <scope>NUCLEOTIDE SEQUENCE [LARGE SCALE GENOMIC DNA]</scope>
    <source>
        <strain evidence="4">180601</strain>
        <tissue evidence="4">Whole Body</tissue>
    </source>
</reference>
<dbReference type="Pfam" id="PF03184">
    <property type="entry name" value="DDE_1"/>
    <property type="match status" value="1"/>
</dbReference>
<protein>
    <submittedName>
        <fullName evidence="4">Jerky-like</fullName>
    </submittedName>
</protein>
<dbReference type="GO" id="GO:0005634">
    <property type="term" value="C:nucleus"/>
    <property type="evidence" value="ECO:0007669"/>
    <property type="project" value="TreeGrafter"/>
</dbReference>
<proteinExistence type="predicted"/>
<feature type="non-terminal residue" evidence="4">
    <location>
        <position position="1"/>
    </location>
</feature>
<dbReference type="InterPro" id="IPR007889">
    <property type="entry name" value="HTH_Psq"/>
</dbReference>
<feature type="domain" description="HTH psq-type" evidence="3">
    <location>
        <begin position="23"/>
        <end position="55"/>
    </location>
</feature>
<evidence type="ECO:0000259" key="3">
    <source>
        <dbReference type="Pfam" id="PF05225"/>
    </source>
</evidence>
<gene>
    <name evidence="4" type="ORF">FWK35_00023511</name>
</gene>
<dbReference type="PANTHER" id="PTHR19303">
    <property type="entry name" value="TRANSPOSON"/>
    <property type="match status" value="1"/>
</dbReference>
<dbReference type="EMBL" id="VUJU01006969">
    <property type="protein sequence ID" value="KAF0747075.1"/>
    <property type="molecule type" value="Genomic_DNA"/>
</dbReference>
<dbReference type="OrthoDB" id="6606575at2759"/>
<organism evidence="4 5">
    <name type="scientific">Aphis craccivora</name>
    <name type="common">Cowpea aphid</name>
    <dbReference type="NCBI Taxonomy" id="307492"/>
    <lineage>
        <taxon>Eukaryota</taxon>
        <taxon>Metazoa</taxon>
        <taxon>Ecdysozoa</taxon>
        <taxon>Arthropoda</taxon>
        <taxon>Hexapoda</taxon>
        <taxon>Insecta</taxon>
        <taxon>Pterygota</taxon>
        <taxon>Neoptera</taxon>
        <taxon>Paraneoptera</taxon>
        <taxon>Hemiptera</taxon>
        <taxon>Sternorrhyncha</taxon>
        <taxon>Aphidomorpha</taxon>
        <taxon>Aphidoidea</taxon>
        <taxon>Aphididae</taxon>
        <taxon>Aphidini</taxon>
        <taxon>Aphis</taxon>
        <taxon>Aphis</taxon>
    </lineage>
</organism>